<evidence type="ECO:0000256" key="1">
    <source>
        <dbReference type="ARBA" id="ARBA00023239"/>
    </source>
</evidence>
<dbReference type="SUPFAM" id="SSF81296">
    <property type="entry name" value="E set domains"/>
    <property type="match status" value="2"/>
</dbReference>
<dbReference type="SUPFAM" id="SSF51126">
    <property type="entry name" value="Pectin lyase-like"/>
    <property type="match status" value="1"/>
</dbReference>
<feature type="chain" id="PRO_5031220273" description="Pectate lyase domain-containing protein" evidence="3">
    <location>
        <begin position="26"/>
        <end position="660"/>
    </location>
</feature>
<evidence type="ECO:0000259" key="4">
    <source>
        <dbReference type="SMART" id="SM00656"/>
    </source>
</evidence>
<proteinExistence type="inferred from homology"/>
<protein>
    <recommendedName>
        <fullName evidence="4">Pectate lyase domain-containing protein</fullName>
    </recommendedName>
</protein>
<accession>A0A7Y6DV77</accession>
<dbReference type="InterPro" id="IPR012334">
    <property type="entry name" value="Pectin_lyas_fold"/>
</dbReference>
<gene>
    <name evidence="5" type="ORF">HP550_02630</name>
</gene>
<dbReference type="SMART" id="SM00656">
    <property type="entry name" value="Amb_all"/>
    <property type="match status" value="1"/>
</dbReference>
<dbReference type="AlphaFoldDB" id="A0A7Y6DV77"/>
<keyword evidence="2" id="KW-0119">Carbohydrate metabolism</keyword>
<organism evidence="5 6">
    <name type="scientific">Cellulomonas humilata</name>
    <dbReference type="NCBI Taxonomy" id="144055"/>
    <lineage>
        <taxon>Bacteria</taxon>
        <taxon>Bacillati</taxon>
        <taxon>Actinomycetota</taxon>
        <taxon>Actinomycetes</taxon>
        <taxon>Micrococcales</taxon>
        <taxon>Cellulomonadaceae</taxon>
        <taxon>Cellulomonas</taxon>
    </lineage>
</organism>
<dbReference type="PANTHER" id="PTHR31683">
    <property type="entry name" value="PECTATE LYASE 18-RELATED"/>
    <property type="match status" value="1"/>
</dbReference>
<comment type="subcellular location">
    <subcellularLocation>
        <location evidence="2">Secreted</location>
    </subcellularLocation>
</comment>
<keyword evidence="3" id="KW-0732">Signal</keyword>
<dbReference type="Gene3D" id="2.160.20.10">
    <property type="entry name" value="Single-stranded right-handed beta-helix, Pectin lyase-like"/>
    <property type="match status" value="1"/>
</dbReference>
<evidence type="ECO:0000256" key="2">
    <source>
        <dbReference type="RuleBase" id="RU361173"/>
    </source>
</evidence>
<dbReference type="Pfam" id="PF00544">
    <property type="entry name" value="Pectate_lyase_4"/>
    <property type="match status" value="1"/>
</dbReference>
<feature type="signal peptide" evidence="3">
    <location>
        <begin position="1"/>
        <end position="25"/>
    </location>
</feature>
<dbReference type="PANTHER" id="PTHR31683:SF18">
    <property type="entry name" value="PECTATE LYASE 21-RELATED"/>
    <property type="match status" value="1"/>
</dbReference>
<dbReference type="InterPro" id="IPR002022">
    <property type="entry name" value="Pec_lyase"/>
</dbReference>
<dbReference type="GO" id="GO:0030570">
    <property type="term" value="F:pectate lyase activity"/>
    <property type="evidence" value="ECO:0007669"/>
    <property type="project" value="InterPro"/>
</dbReference>
<dbReference type="InterPro" id="IPR045032">
    <property type="entry name" value="PEL"/>
</dbReference>
<dbReference type="Proteomes" id="UP000565724">
    <property type="component" value="Unassembled WGS sequence"/>
</dbReference>
<dbReference type="InterPro" id="IPR014756">
    <property type="entry name" value="Ig_E-set"/>
</dbReference>
<dbReference type="GO" id="GO:0000272">
    <property type="term" value="P:polysaccharide catabolic process"/>
    <property type="evidence" value="ECO:0007669"/>
    <property type="project" value="UniProtKB-KW"/>
</dbReference>
<dbReference type="InterPro" id="IPR013783">
    <property type="entry name" value="Ig-like_fold"/>
</dbReference>
<name>A0A7Y6DV77_9CELL</name>
<evidence type="ECO:0000313" key="5">
    <source>
        <dbReference type="EMBL" id="NUU16146.1"/>
    </source>
</evidence>
<keyword evidence="6" id="KW-1185">Reference proteome</keyword>
<feature type="domain" description="Pectate lyase" evidence="4">
    <location>
        <begin position="146"/>
        <end position="385"/>
    </location>
</feature>
<dbReference type="EMBL" id="JABMCI010000042">
    <property type="protein sequence ID" value="NUU16146.1"/>
    <property type="molecule type" value="Genomic_DNA"/>
</dbReference>
<keyword evidence="1 2" id="KW-0456">Lyase</keyword>
<keyword evidence="2" id="KW-0624">Polysaccharide degradation</keyword>
<comment type="similarity">
    <text evidence="2">Belongs to the polysaccharide lyase 1 family.</text>
</comment>
<keyword evidence="2" id="KW-0964">Secreted</keyword>
<reference evidence="5 6" key="1">
    <citation type="submission" date="2020-05" db="EMBL/GenBank/DDBJ databases">
        <title>Genome Sequencing of Type Strains.</title>
        <authorList>
            <person name="Lemaire J.F."/>
            <person name="Inderbitzin P."/>
            <person name="Gregorio O.A."/>
            <person name="Collins S.B."/>
            <person name="Wespe N."/>
            <person name="Knight-Connoni V."/>
        </authorList>
    </citation>
    <scope>NUCLEOTIDE SEQUENCE [LARGE SCALE GENOMIC DNA]</scope>
    <source>
        <strain evidence="5 6">ATCC 25174</strain>
    </source>
</reference>
<dbReference type="RefSeq" id="WP_175346049.1">
    <property type="nucleotide sequence ID" value="NZ_JABMCI010000042.1"/>
</dbReference>
<sequence>MRARRTLVVTLAAGALLLPPTTAHTAPPPPAVDLGREVLAPGDGWASYEGPTVPDGKPTVATGTTGGADASPAEVYVVDTWQELRDALAGRPGGSQTDARRNVVPRIVYVTGTITAFDPAACDAFAAQVTVSDSGQPFRMADYVAHFDPAGPWGRVKPSGPLEDARIAAAAIQAAQTLQHVGSNVTLVGVGDDAKIVGASVRIRDAHNVIVRNLTIADAYDCFPVWDPTDTAVGNWNSAYDNVSVWTSTSVWVDHNTFDDGDHPHSALPTVFGRPFEVHDGLLDITHGSDLVTVSWNRLDDHDKTELIGSSDSRLQDRGQHRVTLHHNHWIDIGQRAPRVRFGDVHLYDNLYTQTTEGLFQYYWGAGIESSIVAENNAFELAPGVDAARIITRWGGTQLLETGSTVNGQVTDLVAAFNATAPVPLAPTARWTPADVYAYTLDPVRDVPAIVRAGAGAGVLVSGTPVATAKPGVAVLSDDNGWDTGLQDGSYTVTATLWWGQNATVARLYENGVLVGAQWLTGTTPHRQTVAFPVTGRVDGSYTYVVELLNPYGTSTSRPRTVVVTDAAPGRPVLSDDNRDGDGSFAITSTLWWGTNATHYALYRDGVPVDEQELTAATPQRQTVRTAVTGLPPGSYTFVAVLSNDAGSTSTAQRVVTVRG</sequence>
<dbReference type="Gene3D" id="2.60.40.10">
    <property type="entry name" value="Immunoglobulins"/>
    <property type="match status" value="2"/>
</dbReference>
<dbReference type="InterPro" id="IPR011050">
    <property type="entry name" value="Pectin_lyase_fold/virulence"/>
</dbReference>
<dbReference type="GO" id="GO:0005576">
    <property type="term" value="C:extracellular region"/>
    <property type="evidence" value="ECO:0007669"/>
    <property type="project" value="UniProtKB-SubCell"/>
</dbReference>
<evidence type="ECO:0000256" key="3">
    <source>
        <dbReference type="SAM" id="SignalP"/>
    </source>
</evidence>
<comment type="caution">
    <text evidence="5">The sequence shown here is derived from an EMBL/GenBank/DDBJ whole genome shotgun (WGS) entry which is preliminary data.</text>
</comment>
<evidence type="ECO:0000313" key="6">
    <source>
        <dbReference type="Proteomes" id="UP000565724"/>
    </source>
</evidence>